<keyword evidence="1" id="KW-0812">Transmembrane</keyword>
<dbReference type="Proteomes" id="UP000176299">
    <property type="component" value="Unassembled WGS sequence"/>
</dbReference>
<sequence length="90" mass="9665">MVDKDIQEEKTGDEYSDVTAGRGHTKIHISTGKVVLNNFLGGLAWGFGTVLGATLVVGLVIFVLSKLNSIPIIGDFINDILQGIQQPITR</sequence>
<keyword evidence="1" id="KW-1133">Transmembrane helix</keyword>
<reference evidence="2 3" key="1">
    <citation type="journal article" date="2016" name="Nat. Commun.">
        <title>Thousands of microbial genomes shed light on interconnected biogeochemical processes in an aquifer system.</title>
        <authorList>
            <person name="Anantharaman K."/>
            <person name="Brown C.T."/>
            <person name="Hug L.A."/>
            <person name="Sharon I."/>
            <person name="Castelle C.J."/>
            <person name="Probst A.J."/>
            <person name="Thomas B.C."/>
            <person name="Singh A."/>
            <person name="Wilkins M.J."/>
            <person name="Karaoz U."/>
            <person name="Brodie E.L."/>
            <person name="Williams K.H."/>
            <person name="Hubbard S.S."/>
            <person name="Banfield J.F."/>
        </authorList>
    </citation>
    <scope>NUCLEOTIDE SEQUENCE [LARGE SCALE GENOMIC DNA]</scope>
</reference>
<proteinExistence type="predicted"/>
<evidence type="ECO:0000313" key="2">
    <source>
        <dbReference type="EMBL" id="OGY22265.1"/>
    </source>
</evidence>
<dbReference type="EMBL" id="MHCN01000007">
    <property type="protein sequence ID" value="OGY22265.1"/>
    <property type="molecule type" value="Genomic_DNA"/>
</dbReference>
<dbReference type="Pfam" id="PF18910">
    <property type="entry name" value="DUF5665"/>
    <property type="match status" value="1"/>
</dbReference>
<keyword evidence="1" id="KW-0472">Membrane</keyword>
<name>A0A1G1W3L6_9BACT</name>
<protein>
    <submittedName>
        <fullName evidence="2">Uncharacterized protein</fullName>
    </submittedName>
</protein>
<gene>
    <name evidence="2" type="ORF">A2113_03235</name>
</gene>
<organism evidence="2 3">
    <name type="scientific">Candidatus Woykebacteria bacterium GWA1_44_8</name>
    <dbReference type="NCBI Taxonomy" id="1802591"/>
    <lineage>
        <taxon>Bacteria</taxon>
        <taxon>Candidatus Woykeibacteriota</taxon>
    </lineage>
</organism>
<feature type="transmembrane region" description="Helical" evidence="1">
    <location>
        <begin position="43"/>
        <end position="64"/>
    </location>
</feature>
<accession>A0A1G1W3L6</accession>
<comment type="caution">
    <text evidence="2">The sequence shown here is derived from an EMBL/GenBank/DDBJ whole genome shotgun (WGS) entry which is preliminary data.</text>
</comment>
<dbReference type="STRING" id="1802591.A2113_03235"/>
<dbReference type="InterPro" id="IPR043723">
    <property type="entry name" value="DUF5665"/>
</dbReference>
<evidence type="ECO:0000313" key="3">
    <source>
        <dbReference type="Proteomes" id="UP000176299"/>
    </source>
</evidence>
<dbReference type="AlphaFoldDB" id="A0A1G1W3L6"/>
<evidence type="ECO:0000256" key="1">
    <source>
        <dbReference type="SAM" id="Phobius"/>
    </source>
</evidence>